<dbReference type="RefSeq" id="WP_013190429.1">
    <property type="nucleotide sequence ID" value="NC_014248.1"/>
</dbReference>
<dbReference type="KEGG" id="naz:Aazo_1049"/>
<name>D7E2N4_NOSA0</name>
<keyword evidence="2" id="KW-1185">Reference proteome</keyword>
<reference evidence="1 2" key="1">
    <citation type="journal article" date="2010" name="PLoS ONE">
        <title>Genome erosion in a nitrogen-fixing vertically transmitted endosymbiotic multicellular cyanobacterium.</title>
        <authorList>
            <person name="Ran L."/>
            <person name="Larsson J."/>
            <person name="Vigil-Stenman T."/>
            <person name="Nylander J.A."/>
            <person name="Ininbergs K."/>
            <person name="Zheng W.W."/>
            <person name="Lapidus A."/>
            <person name="Lowry S."/>
            <person name="Haselkorn R."/>
            <person name="Bergman B."/>
        </authorList>
    </citation>
    <scope>NUCLEOTIDE SEQUENCE [LARGE SCALE GENOMIC DNA]</scope>
    <source>
        <strain evidence="1 2">0708</strain>
    </source>
</reference>
<evidence type="ECO:0000313" key="2">
    <source>
        <dbReference type="Proteomes" id="UP000001511"/>
    </source>
</evidence>
<evidence type="ECO:0000313" key="1">
    <source>
        <dbReference type="EMBL" id="ADI63411.1"/>
    </source>
</evidence>
<dbReference type="AlphaFoldDB" id="D7E2N4"/>
<gene>
    <name evidence="1" type="ordered locus">Aazo_1049</name>
</gene>
<dbReference type="Proteomes" id="UP000001511">
    <property type="component" value="Chromosome"/>
</dbReference>
<organism evidence="1 2">
    <name type="scientific">Nostoc azollae (strain 0708)</name>
    <name type="common">Anabaena azollae (strain 0708)</name>
    <dbReference type="NCBI Taxonomy" id="551115"/>
    <lineage>
        <taxon>Bacteria</taxon>
        <taxon>Bacillati</taxon>
        <taxon>Cyanobacteriota</taxon>
        <taxon>Cyanophyceae</taxon>
        <taxon>Nostocales</taxon>
        <taxon>Nostocaceae</taxon>
        <taxon>Trichormus</taxon>
    </lineage>
</organism>
<dbReference type="STRING" id="551115.Aazo_1049"/>
<accession>D7E2N4</accession>
<proteinExistence type="predicted"/>
<dbReference type="EMBL" id="CP002059">
    <property type="protein sequence ID" value="ADI63411.1"/>
    <property type="molecule type" value="Genomic_DNA"/>
</dbReference>
<dbReference type="HOGENOM" id="CLU_3120458_0_0_3"/>
<sequence>MSSLGRELIRRLVILLLVLTGFLLVVFTDCSPKSKSLQTRDFGDIICQFT</sequence>
<protein>
    <submittedName>
        <fullName evidence="1">Uncharacterized protein</fullName>
    </submittedName>
</protein>